<feature type="compositionally biased region" description="Basic and acidic residues" evidence="1">
    <location>
        <begin position="177"/>
        <end position="191"/>
    </location>
</feature>
<feature type="region of interest" description="Disordered" evidence="1">
    <location>
        <begin position="1"/>
        <end position="20"/>
    </location>
</feature>
<gene>
    <name evidence="2" type="ORF">D9V30_09210</name>
</gene>
<organism evidence="2 3">
    <name type="scientific">Mycetocola reblochoni</name>
    <dbReference type="NCBI Taxonomy" id="331618"/>
    <lineage>
        <taxon>Bacteria</taxon>
        <taxon>Bacillati</taxon>
        <taxon>Actinomycetota</taxon>
        <taxon>Actinomycetes</taxon>
        <taxon>Micrococcales</taxon>
        <taxon>Microbacteriaceae</taxon>
        <taxon>Mycetocola</taxon>
    </lineage>
</organism>
<evidence type="ECO:0000313" key="3">
    <source>
        <dbReference type="Proteomes" id="UP000275395"/>
    </source>
</evidence>
<dbReference type="AlphaFoldDB" id="A0A3L6ZLF8"/>
<name>A0A3L6ZLF8_9MICO</name>
<sequence>MTAALKEESRAHRDEAKRREWQEKEMYLTREQAAAGEPCRGCGLPIIDSLGNWPGTMYLTAEQRVEYDADQERYKETHPDCDAHRWSMSGSRATHCGYCCPPIPMSREQFDHIHRIFTSSPRREEELDIWERTLTCGHVVEQSVHHTNLHPSFSTALCPECQMTRGVVTSTKTVEASARKPEAERKHDDRVARAERELKMAEKAAVEARKKLNELRVNR</sequence>
<dbReference type="Proteomes" id="UP000275395">
    <property type="component" value="Unassembled WGS sequence"/>
</dbReference>
<evidence type="ECO:0000256" key="1">
    <source>
        <dbReference type="SAM" id="MobiDB-lite"/>
    </source>
</evidence>
<comment type="caution">
    <text evidence="2">The sequence shown here is derived from an EMBL/GenBank/DDBJ whole genome shotgun (WGS) entry which is preliminary data.</text>
</comment>
<accession>A0A3L6ZLF8</accession>
<protein>
    <submittedName>
        <fullName evidence="2">Uncharacterized protein</fullName>
    </submittedName>
</protein>
<reference evidence="2 3" key="1">
    <citation type="submission" date="2018-10" db="EMBL/GenBank/DDBJ databases">
        <authorList>
            <person name="Li J."/>
        </authorList>
    </citation>
    <scope>NUCLEOTIDE SEQUENCE [LARGE SCALE GENOMIC DNA]</scope>
    <source>
        <strain evidence="2 3">JCM 30549</strain>
    </source>
</reference>
<evidence type="ECO:0000313" key="2">
    <source>
        <dbReference type="EMBL" id="RLP68730.1"/>
    </source>
</evidence>
<feature type="region of interest" description="Disordered" evidence="1">
    <location>
        <begin position="172"/>
        <end position="191"/>
    </location>
</feature>
<dbReference type="EMBL" id="RCUW01000007">
    <property type="protein sequence ID" value="RLP68730.1"/>
    <property type="molecule type" value="Genomic_DNA"/>
</dbReference>
<proteinExistence type="predicted"/>